<evidence type="ECO:0008006" key="4">
    <source>
        <dbReference type="Google" id="ProtNLM"/>
    </source>
</evidence>
<protein>
    <recommendedName>
        <fullName evidence="4">Recombinase RecT</fullName>
    </recommendedName>
</protein>
<dbReference type="Proteomes" id="UP000063308">
    <property type="component" value="Chromosome"/>
</dbReference>
<sequence>MMTDQTVTTEAPQTPPPSQQQAQPDRVTRRDLVEGNAEKVVTERTEAVTLFKGGGVDYTNLRDLVDAAKLLAASGPYLPPFMQGNVGACFANCMRAQELGVSPLALAKWTYVVEQFVGGQKVEQVAYESQMFHAVVEARAPITTRLQVAYEGEGDMRRCRVWATFKGEKEPRHFPPLDAAPDQFTLGKLRPKRNDSGRIKGSPLWDTKPDLQLFYNMSRDWARMYCPDVISGMYGRDEMEDAGFTVASEAARDVSPRLTERLRGTAPSIGQAAIAAIDAQAAEHAPKSKAKAPTEGPSGDA</sequence>
<accession>A0A0E3VUL6</accession>
<gene>
    <name evidence="2" type="ORF">NK6_4457</name>
</gene>
<dbReference type="Pfam" id="PF03837">
    <property type="entry name" value="RecT"/>
    <property type="match status" value="1"/>
</dbReference>
<dbReference type="InterPro" id="IPR018330">
    <property type="entry name" value="RecT_fam"/>
</dbReference>
<evidence type="ECO:0000313" key="2">
    <source>
        <dbReference type="EMBL" id="BAR57625.1"/>
    </source>
</evidence>
<evidence type="ECO:0000313" key="3">
    <source>
        <dbReference type="Proteomes" id="UP000063308"/>
    </source>
</evidence>
<feature type="region of interest" description="Disordered" evidence="1">
    <location>
        <begin position="277"/>
        <end position="301"/>
    </location>
</feature>
<feature type="compositionally biased region" description="Polar residues" evidence="1">
    <location>
        <begin position="1"/>
        <end position="11"/>
    </location>
</feature>
<reference evidence="2 3" key="1">
    <citation type="submission" date="2014-11" db="EMBL/GenBank/DDBJ databases">
        <title>Symbiosis island explosion on the genome of extra-slow-growing strains of soybean bradyrhizobia with massive insertion sequences.</title>
        <authorList>
            <person name="Iida T."/>
            <person name="Minamisawa K."/>
        </authorList>
    </citation>
    <scope>NUCLEOTIDE SEQUENCE [LARGE SCALE GENOMIC DNA]</scope>
    <source>
        <strain evidence="2 3">NK6</strain>
    </source>
</reference>
<evidence type="ECO:0000256" key="1">
    <source>
        <dbReference type="SAM" id="MobiDB-lite"/>
    </source>
</evidence>
<name>A0A0E3VUL6_9BRAD</name>
<dbReference type="EMBL" id="AP014685">
    <property type="protein sequence ID" value="BAR57625.1"/>
    <property type="molecule type" value="Genomic_DNA"/>
</dbReference>
<dbReference type="GO" id="GO:0003677">
    <property type="term" value="F:DNA binding"/>
    <property type="evidence" value="ECO:0007669"/>
    <property type="project" value="InterPro"/>
</dbReference>
<dbReference type="GO" id="GO:0006259">
    <property type="term" value="P:DNA metabolic process"/>
    <property type="evidence" value="ECO:0007669"/>
    <property type="project" value="InterPro"/>
</dbReference>
<organism evidence="2 3">
    <name type="scientific">Bradyrhizobium diazoefficiens</name>
    <dbReference type="NCBI Taxonomy" id="1355477"/>
    <lineage>
        <taxon>Bacteria</taxon>
        <taxon>Pseudomonadati</taxon>
        <taxon>Pseudomonadota</taxon>
        <taxon>Alphaproteobacteria</taxon>
        <taxon>Hyphomicrobiales</taxon>
        <taxon>Nitrobacteraceae</taxon>
        <taxon>Bradyrhizobium</taxon>
    </lineage>
</organism>
<feature type="region of interest" description="Disordered" evidence="1">
    <location>
        <begin position="1"/>
        <end position="27"/>
    </location>
</feature>
<dbReference type="AlphaFoldDB" id="A0A0E3VUL6"/>
<proteinExistence type="predicted"/>